<dbReference type="InterPro" id="IPR036616">
    <property type="entry name" value="Poly(ADP-ribose)pol_reg_dom_sf"/>
</dbReference>
<dbReference type="OrthoDB" id="2017365at2759"/>
<feature type="domain" description="WGR" evidence="11">
    <location>
        <begin position="122"/>
        <end position="220"/>
    </location>
</feature>
<dbReference type="eggNOG" id="KOG1037">
    <property type="taxonomic scope" value="Eukaryota"/>
</dbReference>
<dbReference type="Pfam" id="PF02877">
    <property type="entry name" value="PARP_reg"/>
    <property type="match status" value="1"/>
</dbReference>
<dbReference type="Gene3D" id="1.20.142.10">
    <property type="entry name" value="Poly(ADP-ribose) polymerase, regulatory domain"/>
    <property type="match status" value="1"/>
</dbReference>
<dbReference type="SMART" id="SM00773">
    <property type="entry name" value="WGR"/>
    <property type="match status" value="1"/>
</dbReference>
<dbReference type="Proteomes" id="UP000030762">
    <property type="component" value="Unassembled WGS sequence"/>
</dbReference>
<dbReference type="Pfam" id="PF00644">
    <property type="entry name" value="PARP"/>
    <property type="match status" value="1"/>
</dbReference>
<dbReference type="VEuPathDB" id="FungiDB:SDRG_12375"/>
<dbReference type="PROSITE" id="PS51060">
    <property type="entry name" value="PARP_ALPHA_HD"/>
    <property type="match status" value="1"/>
</dbReference>
<dbReference type="GO" id="GO:0006302">
    <property type="term" value="P:double-strand break repair"/>
    <property type="evidence" value="ECO:0007669"/>
    <property type="project" value="TreeGrafter"/>
</dbReference>
<dbReference type="EC" id="2.4.2.-" evidence="7"/>
<dbReference type="PROSITE" id="PS51059">
    <property type="entry name" value="PARP_CATALYTIC"/>
    <property type="match status" value="1"/>
</dbReference>
<dbReference type="RefSeq" id="XP_008616668.1">
    <property type="nucleotide sequence ID" value="XM_008618446.1"/>
</dbReference>
<dbReference type="SUPFAM" id="SSF47587">
    <property type="entry name" value="Domain of poly(ADP-ribose) polymerase"/>
    <property type="match status" value="1"/>
</dbReference>
<dbReference type="Pfam" id="PF05406">
    <property type="entry name" value="WGR"/>
    <property type="match status" value="1"/>
</dbReference>
<dbReference type="InterPro" id="IPR004102">
    <property type="entry name" value="Poly(ADP-ribose)pol_reg_dom"/>
</dbReference>
<dbReference type="GO" id="GO:0016779">
    <property type="term" value="F:nucleotidyltransferase activity"/>
    <property type="evidence" value="ECO:0007669"/>
    <property type="project" value="UniProtKB-KW"/>
</dbReference>
<protein>
    <recommendedName>
        <fullName evidence="7">Poly [ADP-ribose] polymerase</fullName>
        <shortName evidence="7">PARP</shortName>
        <ecNumber evidence="7">2.4.2.-</ecNumber>
    </recommendedName>
</protein>
<evidence type="ECO:0000256" key="8">
    <source>
        <dbReference type="SAM" id="MobiDB-lite"/>
    </source>
</evidence>
<reference evidence="12 13" key="1">
    <citation type="submission" date="2012-04" db="EMBL/GenBank/DDBJ databases">
        <title>The Genome Sequence of Saprolegnia declina VS20.</title>
        <authorList>
            <consortium name="The Broad Institute Genome Sequencing Platform"/>
            <person name="Russ C."/>
            <person name="Nusbaum C."/>
            <person name="Tyler B."/>
            <person name="van West P."/>
            <person name="Dieguez-Uribeondo J."/>
            <person name="de Bruijn I."/>
            <person name="Tripathy S."/>
            <person name="Jiang R."/>
            <person name="Young S.K."/>
            <person name="Zeng Q."/>
            <person name="Gargeya S."/>
            <person name="Fitzgerald M."/>
            <person name="Haas B."/>
            <person name="Abouelleil A."/>
            <person name="Alvarado L."/>
            <person name="Arachchi H.M."/>
            <person name="Berlin A."/>
            <person name="Chapman S.B."/>
            <person name="Goldberg J."/>
            <person name="Griggs A."/>
            <person name="Gujja S."/>
            <person name="Hansen M."/>
            <person name="Howarth C."/>
            <person name="Imamovic A."/>
            <person name="Larimer J."/>
            <person name="McCowen C."/>
            <person name="Montmayeur A."/>
            <person name="Murphy C."/>
            <person name="Neiman D."/>
            <person name="Pearson M."/>
            <person name="Priest M."/>
            <person name="Roberts A."/>
            <person name="Saif S."/>
            <person name="Shea T."/>
            <person name="Sisk P."/>
            <person name="Sykes S."/>
            <person name="Wortman J."/>
            <person name="Nusbaum C."/>
            <person name="Birren B."/>
        </authorList>
    </citation>
    <scope>NUCLEOTIDE SEQUENCE [LARGE SCALE GENOMIC DNA]</scope>
    <source>
        <strain evidence="12 13">VS20</strain>
    </source>
</reference>
<keyword evidence="3 7" id="KW-0808">Transferase</keyword>
<dbReference type="SUPFAM" id="SSF56399">
    <property type="entry name" value="ADP-ribosylation"/>
    <property type="match status" value="1"/>
</dbReference>
<dbReference type="OMA" id="HHITTDN"/>
<dbReference type="InterPro" id="IPR012317">
    <property type="entry name" value="Poly(ADP-ribose)pol_cat_dom"/>
</dbReference>
<evidence type="ECO:0000256" key="5">
    <source>
        <dbReference type="ARBA" id="ARBA00023027"/>
    </source>
</evidence>
<dbReference type="Gene3D" id="3.90.228.10">
    <property type="match status" value="1"/>
</dbReference>
<dbReference type="InParanoid" id="T0PWC3"/>
<feature type="domain" description="PARP catalytic" evidence="9">
    <location>
        <begin position="369"/>
        <end position="587"/>
    </location>
</feature>
<evidence type="ECO:0000256" key="3">
    <source>
        <dbReference type="ARBA" id="ARBA00022679"/>
    </source>
</evidence>
<dbReference type="GO" id="GO:0005730">
    <property type="term" value="C:nucleolus"/>
    <property type="evidence" value="ECO:0007669"/>
    <property type="project" value="TreeGrafter"/>
</dbReference>
<keyword evidence="5 7" id="KW-0520">NAD</keyword>
<evidence type="ECO:0000256" key="6">
    <source>
        <dbReference type="ARBA" id="ARBA00023242"/>
    </source>
</evidence>
<organism evidence="12 13">
    <name type="scientific">Saprolegnia diclina (strain VS20)</name>
    <dbReference type="NCBI Taxonomy" id="1156394"/>
    <lineage>
        <taxon>Eukaryota</taxon>
        <taxon>Sar</taxon>
        <taxon>Stramenopiles</taxon>
        <taxon>Oomycota</taxon>
        <taxon>Saprolegniomycetes</taxon>
        <taxon>Saprolegniales</taxon>
        <taxon>Saprolegniaceae</taxon>
        <taxon>Saprolegnia</taxon>
    </lineage>
</organism>
<name>T0PWC3_SAPDV</name>
<dbReference type="InterPro" id="IPR008893">
    <property type="entry name" value="WGR_domain"/>
</dbReference>
<feature type="domain" description="PARP alpha-helical" evidence="10">
    <location>
        <begin position="244"/>
        <end position="357"/>
    </location>
</feature>
<keyword evidence="4" id="KW-0548">Nucleotidyltransferase</keyword>
<gene>
    <name evidence="12" type="ORF">SDRG_12375</name>
</gene>
<dbReference type="GO" id="GO:0003950">
    <property type="term" value="F:NAD+ poly-ADP-ribosyltransferase activity"/>
    <property type="evidence" value="ECO:0007669"/>
    <property type="project" value="UniProtKB-UniRule"/>
</dbReference>
<dbReference type="CDD" id="cd01437">
    <property type="entry name" value="parp_like"/>
    <property type="match status" value="1"/>
</dbReference>
<dbReference type="PANTHER" id="PTHR10459:SF66">
    <property type="entry name" value="PROTEIN MONO-ADP-RIBOSYLTRANSFERASE PARP3"/>
    <property type="match status" value="1"/>
</dbReference>
<dbReference type="PANTHER" id="PTHR10459">
    <property type="entry name" value="DNA LIGASE"/>
    <property type="match status" value="1"/>
</dbReference>
<sequence>MVFGRARVVVPTACHRSCRIAFSKIDHGRQTQATTLVKAPPAKRSTRSSATNVSPASAAPAPETKPTRKAKTTKIATKAKAATASTKATPETPETTLTHAAIKEEEDFQRKLDDHYSTRYGSGAIVVGAHDVMLNQVEIKATTSKNKFYRLQLLSYPGTERYDVWTRWGRVGEDGDFMLLAKGASWDLGTATAAFEKKFKDKTKNVWANRASFVPKKGSYEIIELDAKATAATTTGSVGSDTAPSSLPLPTQHLLRMIFDTNMFKDALSQMNLDPARMPLGTLSASQIAKGVAILESLQARTDGSIAELSSKFYQLIPHAFSRSSIPPLLKSPDQIAAKFEMLSTLHDIVVAQDVQKAASASASTTAVNQIDLNYAELHADISLVDAASPEHATLLEYIAQTRGGNGMDVAGIWAVKRSTEDARFAPFQDVDNHRLLWHGTNVAVVAAILKSGLRIMPSSGGRVGKGIYLANMLAKSRSYVSPANYNGERLGCVFLVEAALGRMHEITQDDSSLKRAPDGFDSVLAKGNVHPDPAHDRTLDFDGRAVTVNCGPQVQSEVSSSSFYHDEYLVYREEQQRLRYIVTFKM</sequence>
<evidence type="ECO:0000259" key="9">
    <source>
        <dbReference type="PROSITE" id="PS51059"/>
    </source>
</evidence>
<accession>T0PWC3</accession>
<dbReference type="PROSITE" id="PS51977">
    <property type="entry name" value="WGR"/>
    <property type="match status" value="1"/>
</dbReference>
<dbReference type="STRING" id="1156394.T0PWC3"/>
<dbReference type="AlphaFoldDB" id="T0PWC3"/>
<evidence type="ECO:0000313" key="13">
    <source>
        <dbReference type="Proteomes" id="UP000030762"/>
    </source>
</evidence>
<feature type="region of interest" description="Disordered" evidence="8">
    <location>
        <begin position="32"/>
        <end position="94"/>
    </location>
</feature>
<evidence type="ECO:0000259" key="11">
    <source>
        <dbReference type="PROSITE" id="PS51977"/>
    </source>
</evidence>
<dbReference type="GO" id="GO:0070212">
    <property type="term" value="P:protein poly-ADP-ribosylation"/>
    <property type="evidence" value="ECO:0007669"/>
    <property type="project" value="TreeGrafter"/>
</dbReference>
<dbReference type="InterPro" id="IPR036930">
    <property type="entry name" value="WGR_dom_sf"/>
</dbReference>
<evidence type="ECO:0000256" key="7">
    <source>
        <dbReference type="RuleBase" id="RU362114"/>
    </source>
</evidence>
<feature type="compositionally biased region" description="Low complexity" evidence="8">
    <location>
        <begin position="73"/>
        <end position="94"/>
    </location>
</feature>
<comment type="subcellular location">
    <subcellularLocation>
        <location evidence="1">Nucleus</location>
    </subcellularLocation>
</comment>
<keyword evidence="2 7" id="KW-0328">Glycosyltransferase</keyword>
<dbReference type="GO" id="GO:0035861">
    <property type="term" value="C:site of double-strand break"/>
    <property type="evidence" value="ECO:0007669"/>
    <property type="project" value="TreeGrafter"/>
</dbReference>
<dbReference type="EMBL" id="JH767180">
    <property type="protein sequence ID" value="EQC29829.1"/>
    <property type="molecule type" value="Genomic_DNA"/>
</dbReference>
<evidence type="ECO:0000259" key="10">
    <source>
        <dbReference type="PROSITE" id="PS51060"/>
    </source>
</evidence>
<dbReference type="GO" id="GO:1990404">
    <property type="term" value="F:NAD+-protein mono-ADP-ribosyltransferase activity"/>
    <property type="evidence" value="ECO:0007669"/>
    <property type="project" value="TreeGrafter"/>
</dbReference>
<evidence type="ECO:0000256" key="4">
    <source>
        <dbReference type="ARBA" id="ARBA00022695"/>
    </source>
</evidence>
<dbReference type="InterPro" id="IPR050800">
    <property type="entry name" value="ARTD/PARP"/>
</dbReference>
<keyword evidence="13" id="KW-1185">Reference proteome</keyword>
<evidence type="ECO:0000256" key="2">
    <source>
        <dbReference type="ARBA" id="ARBA00022676"/>
    </source>
</evidence>
<dbReference type="SUPFAM" id="SSF142921">
    <property type="entry name" value="WGR domain-like"/>
    <property type="match status" value="1"/>
</dbReference>
<evidence type="ECO:0000313" key="12">
    <source>
        <dbReference type="EMBL" id="EQC29829.1"/>
    </source>
</evidence>
<keyword evidence="6" id="KW-0539">Nucleus</keyword>
<dbReference type="GeneID" id="19953102"/>
<evidence type="ECO:0000256" key="1">
    <source>
        <dbReference type="ARBA" id="ARBA00004123"/>
    </source>
</evidence>
<proteinExistence type="predicted"/>